<name>A0A7X2XEG0_9FIRM</name>
<dbReference type="Gene3D" id="1.10.3730.20">
    <property type="match status" value="1"/>
</dbReference>
<dbReference type="GO" id="GO:0005886">
    <property type="term" value="C:plasma membrane"/>
    <property type="evidence" value="ECO:0007669"/>
    <property type="project" value="UniProtKB-SubCell"/>
</dbReference>
<protein>
    <submittedName>
        <fullName evidence="9">QacE family quaternary ammonium compound efflux SMR transporter</fullName>
    </submittedName>
</protein>
<dbReference type="FunFam" id="1.10.3730.20:FF:000001">
    <property type="entry name" value="Quaternary ammonium compound resistance transporter SugE"/>
    <property type="match status" value="1"/>
</dbReference>
<evidence type="ECO:0000313" key="10">
    <source>
        <dbReference type="EMBL" id="MTU03071.1"/>
    </source>
</evidence>
<dbReference type="Pfam" id="PF00893">
    <property type="entry name" value="Multi_Drug_Res"/>
    <property type="match status" value="1"/>
</dbReference>
<evidence type="ECO:0000256" key="4">
    <source>
        <dbReference type="ARBA" id="ARBA00022692"/>
    </source>
</evidence>
<reference evidence="11 12" key="1">
    <citation type="journal article" date="2019" name="Nat. Med.">
        <title>A library of human gut bacterial isolates paired with longitudinal multiomics data enables mechanistic microbiome research.</title>
        <authorList>
            <person name="Poyet M."/>
            <person name="Groussin M."/>
            <person name="Gibbons S.M."/>
            <person name="Avila-Pacheco J."/>
            <person name="Jiang X."/>
            <person name="Kearney S.M."/>
            <person name="Perrotta A.R."/>
            <person name="Berdy B."/>
            <person name="Zhao S."/>
            <person name="Lieberman T.D."/>
            <person name="Swanson P.K."/>
            <person name="Smith M."/>
            <person name="Roesemann S."/>
            <person name="Alexander J.E."/>
            <person name="Rich S.A."/>
            <person name="Livny J."/>
            <person name="Vlamakis H."/>
            <person name="Clish C."/>
            <person name="Bullock K."/>
            <person name="Deik A."/>
            <person name="Scott J."/>
            <person name="Pierce K.A."/>
            <person name="Xavier R.J."/>
            <person name="Alm E.J."/>
        </authorList>
    </citation>
    <scope>NUCLEOTIDE SEQUENCE [LARGE SCALE GENOMIC DNA]</scope>
    <source>
        <strain evidence="9 12">BIOML-A13</strain>
        <strain evidence="10 11">BIOML-A3</strain>
    </source>
</reference>
<dbReference type="SUPFAM" id="SSF103481">
    <property type="entry name" value="Multidrug resistance efflux transporter EmrE"/>
    <property type="match status" value="1"/>
</dbReference>
<keyword evidence="6 8" id="KW-0472">Membrane</keyword>
<dbReference type="PANTHER" id="PTHR30561">
    <property type="entry name" value="SMR FAMILY PROTON-DEPENDENT DRUG EFFLUX TRANSPORTER SUGE"/>
    <property type="match status" value="1"/>
</dbReference>
<dbReference type="InterPro" id="IPR037185">
    <property type="entry name" value="EmrE-like"/>
</dbReference>
<evidence type="ECO:0000256" key="5">
    <source>
        <dbReference type="ARBA" id="ARBA00022989"/>
    </source>
</evidence>
<comment type="similarity">
    <text evidence="7">Belongs to the drug/metabolite transporter (DMT) superfamily. Small multidrug resistance (SMR) (TC 2.A.7.1) family.</text>
</comment>
<keyword evidence="5 8" id="KW-1133">Transmembrane helix</keyword>
<keyword evidence="11" id="KW-1185">Reference proteome</keyword>
<evidence type="ECO:0000256" key="2">
    <source>
        <dbReference type="ARBA" id="ARBA00022448"/>
    </source>
</evidence>
<evidence type="ECO:0000256" key="1">
    <source>
        <dbReference type="ARBA" id="ARBA00004651"/>
    </source>
</evidence>
<keyword evidence="2" id="KW-0813">Transport</keyword>
<gene>
    <name evidence="9" type="ORF">GMD11_01485</name>
    <name evidence="10" type="ORF">GMD18_01480</name>
</gene>
<keyword evidence="4 7" id="KW-0812">Transmembrane</keyword>
<proteinExistence type="inferred from homology"/>
<dbReference type="InterPro" id="IPR000390">
    <property type="entry name" value="Small_drug/metabolite_transptr"/>
</dbReference>
<comment type="caution">
    <text evidence="9">The sequence shown here is derived from an EMBL/GenBank/DDBJ whole genome shotgun (WGS) entry which is preliminary data.</text>
</comment>
<dbReference type="PANTHER" id="PTHR30561:SF1">
    <property type="entry name" value="MULTIDRUG TRANSPORTER EMRE"/>
    <property type="match status" value="1"/>
</dbReference>
<dbReference type="InterPro" id="IPR045324">
    <property type="entry name" value="Small_multidrug_res"/>
</dbReference>
<keyword evidence="3" id="KW-1003">Cell membrane</keyword>
<dbReference type="Proteomes" id="UP000443070">
    <property type="component" value="Unassembled WGS sequence"/>
</dbReference>
<dbReference type="GO" id="GO:0022857">
    <property type="term" value="F:transmembrane transporter activity"/>
    <property type="evidence" value="ECO:0007669"/>
    <property type="project" value="InterPro"/>
</dbReference>
<evidence type="ECO:0000256" key="6">
    <source>
        <dbReference type="ARBA" id="ARBA00023136"/>
    </source>
</evidence>
<feature type="transmembrane region" description="Helical" evidence="8">
    <location>
        <begin position="59"/>
        <end position="79"/>
    </location>
</feature>
<evidence type="ECO:0000313" key="9">
    <source>
        <dbReference type="EMBL" id="MTT74940.1"/>
    </source>
</evidence>
<sequence length="108" mass="11436">MMGFVYLGLAIVLELLGTTFLKYTLGFTKLSPSLVVVAAYTGAFYFLSRSLQFIDLNIAYATWAGIGVVAAAIISMLVFHESINAIGAVGMALVVSGVVLLNLYGPSH</sequence>
<feature type="transmembrane region" description="Helical" evidence="8">
    <location>
        <begin position="27"/>
        <end position="47"/>
    </location>
</feature>
<evidence type="ECO:0000313" key="12">
    <source>
        <dbReference type="Proteomes" id="UP000484547"/>
    </source>
</evidence>
<evidence type="ECO:0000313" key="11">
    <source>
        <dbReference type="Proteomes" id="UP000443070"/>
    </source>
</evidence>
<organism evidence="9 12">
    <name type="scientific">Phascolarctobacterium faecium</name>
    <dbReference type="NCBI Taxonomy" id="33025"/>
    <lineage>
        <taxon>Bacteria</taxon>
        <taxon>Bacillati</taxon>
        <taxon>Bacillota</taxon>
        <taxon>Negativicutes</taxon>
        <taxon>Acidaminococcales</taxon>
        <taxon>Acidaminococcaceae</taxon>
        <taxon>Phascolarctobacterium</taxon>
    </lineage>
</organism>
<dbReference type="EMBL" id="WNBM01000001">
    <property type="protein sequence ID" value="MTT74940.1"/>
    <property type="molecule type" value="Genomic_DNA"/>
</dbReference>
<dbReference type="Proteomes" id="UP000484547">
    <property type="component" value="Unassembled WGS sequence"/>
</dbReference>
<comment type="subcellular location">
    <subcellularLocation>
        <location evidence="1 7">Cell membrane</location>
        <topology evidence="1 7">Multi-pass membrane protein</topology>
    </subcellularLocation>
</comment>
<dbReference type="EMBL" id="WNBW01000001">
    <property type="protein sequence ID" value="MTU03071.1"/>
    <property type="molecule type" value="Genomic_DNA"/>
</dbReference>
<evidence type="ECO:0000256" key="7">
    <source>
        <dbReference type="RuleBase" id="RU003942"/>
    </source>
</evidence>
<dbReference type="AlphaFoldDB" id="A0A7X2XEG0"/>
<evidence type="ECO:0000256" key="3">
    <source>
        <dbReference type="ARBA" id="ARBA00022475"/>
    </source>
</evidence>
<accession>A0A7X2XEG0</accession>
<evidence type="ECO:0000256" key="8">
    <source>
        <dbReference type="SAM" id="Phobius"/>
    </source>
</evidence>
<feature type="transmembrane region" description="Helical" evidence="8">
    <location>
        <begin position="85"/>
        <end position="104"/>
    </location>
</feature>